<evidence type="ECO:0000256" key="7">
    <source>
        <dbReference type="ARBA" id="ARBA00022801"/>
    </source>
</evidence>
<dbReference type="GO" id="GO:0034417">
    <property type="term" value="F:bisphosphoglycerate 3-phosphatase activity"/>
    <property type="evidence" value="ECO:0007669"/>
    <property type="project" value="UniProtKB-EC"/>
</dbReference>
<evidence type="ECO:0000256" key="14">
    <source>
        <dbReference type="SAM" id="SignalP"/>
    </source>
</evidence>
<dbReference type="OrthoDB" id="9770871at2"/>
<dbReference type="PANTHER" id="PTHR20963:SF8">
    <property type="entry name" value="MULTIPLE INOSITOL POLYPHOSPHATE PHOSPHATASE 1"/>
    <property type="match status" value="1"/>
</dbReference>
<dbReference type="EC" id="3.1.3.80" evidence="3"/>
<dbReference type="GO" id="GO:0016020">
    <property type="term" value="C:membrane"/>
    <property type="evidence" value="ECO:0007669"/>
    <property type="project" value="UniProtKB-SubCell"/>
</dbReference>
<comment type="subcellular location">
    <subcellularLocation>
        <location evidence="1">Membrane</location>
    </subcellularLocation>
</comment>
<dbReference type="SUPFAM" id="SSF53254">
    <property type="entry name" value="Phosphoglycerate mutase-like"/>
    <property type="match status" value="1"/>
</dbReference>
<dbReference type="InterPro" id="IPR000560">
    <property type="entry name" value="His_Pase_clade-2"/>
</dbReference>
<gene>
    <name evidence="15" type="ORF">DX116_12050</name>
</gene>
<evidence type="ECO:0000256" key="1">
    <source>
        <dbReference type="ARBA" id="ARBA00004370"/>
    </source>
</evidence>
<evidence type="ECO:0000256" key="9">
    <source>
        <dbReference type="ARBA" id="ARBA00031642"/>
    </source>
</evidence>
<evidence type="ECO:0000256" key="5">
    <source>
        <dbReference type="ARBA" id="ARBA00018097"/>
    </source>
</evidence>
<dbReference type="Gene3D" id="3.40.50.1240">
    <property type="entry name" value="Phosphoglycerate mutase-like"/>
    <property type="match status" value="1"/>
</dbReference>
<dbReference type="AlphaFoldDB" id="A0A371P1U8"/>
<keyword evidence="16" id="KW-1185">Reference proteome</keyword>
<dbReference type="PANTHER" id="PTHR20963">
    <property type="entry name" value="MULTIPLE INOSITOL POLYPHOSPHATE PHOSPHATASE-RELATED"/>
    <property type="match status" value="1"/>
</dbReference>
<dbReference type="RefSeq" id="WP_119704515.1">
    <property type="nucleotide sequence ID" value="NZ_JBHSOI010000002.1"/>
</dbReference>
<evidence type="ECO:0000256" key="4">
    <source>
        <dbReference type="ARBA" id="ARBA00013040"/>
    </source>
</evidence>
<evidence type="ECO:0000256" key="11">
    <source>
        <dbReference type="ARBA" id="ARBA00043671"/>
    </source>
</evidence>
<dbReference type="Pfam" id="PF00328">
    <property type="entry name" value="His_Phos_2"/>
    <property type="match status" value="1"/>
</dbReference>
<reference evidence="15 16" key="1">
    <citation type="submission" date="2018-08" db="EMBL/GenBank/DDBJ databases">
        <title>Aeromicrobium sp. M2KJ-4, whole genome shotgun sequence.</title>
        <authorList>
            <person name="Tuo L."/>
        </authorList>
    </citation>
    <scope>NUCLEOTIDE SEQUENCE [LARGE SCALE GENOMIC DNA]</scope>
    <source>
        <strain evidence="15 16">M2KJ-4</strain>
    </source>
</reference>
<evidence type="ECO:0000256" key="10">
    <source>
        <dbReference type="ARBA" id="ARBA00043668"/>
    </source>
</evidence>
<keyword evidence="6 14" id="KW-0732">Signal</keyword>
<evidence type="ECO:0000256" key="6">
    <source>
        <dbReference type="ARBA" id="ARBA00022729"/>
    </source>
</evidence>
<evidence type="ECO:0000313" key="16">
    <source>
        <dbReference type="Proteomes" id="UP000265581"/>
    </source>
</evidence>
<dbReference type="EC" id="3.1.3.62" evidence="4"/>
<keyword evidence="7" id="KW-0378">Hydrolase</keyword>
<proteinExistence type="inferred from homology"/>
<comment type="catalytic activity">
    <reaction evidence="12">
        <text>1D-myo-inositol hexakisphosphate + H2O = 1D-myo-inositol 1,2,4,5,6-pentakisphosphate + phosphate</text>
        <dbReference type="Rhea" id="RHEA:16989"/>
        <dbReference type="ChEBI" id="CHEBI:15377"/>
        <dbReference type="ChEBI" id="CHEBI:43474"/>
        <dbReference type="ChEBI" id="CHEBI:57798"/>
        <dbReference type="ChEBI" id="CHEBI:58130"/>
        <dbReference type="EC" id="3.1.3.62"/>
    </reaction>
    <physiologicalReaction direction="left-to-right" evidence="12">
        <dbReference type="Rhea" id="RHEA:16990"/>
    </physiologicalReaction>
</comment>
<evidence type="ECO:0000256" key="13">
    <source>
        <dbReference type="ARBA" id="ARBA00043832"/>
    </source>
</evidence>
<protein>
    <recommendedName>
        <fullName evidence="5">Multiple inositol polyphosphate phosphatase 1</fullName>
        <ecNumber evidence="4">3.1.3.62</ecNumber>
        <ecNumber evidence="3">3.1.3.80</ecNumber>
    </recommendedName>
    <alternativeName>
        <fullName evidence="9">2,3-bisphosphoglycerate 3-phosphatase</fullName>
    </alternativeName>
</protein>
<keyword evidence="8" id="KW-0472">Membrane</keyword>
<organism evidence="15 16">
    <name type="scientific">Aeromicrobium endophyticum</name>
    <dbReference type="NCBI Taxonomy" id="2292704"/>
    <lineage>
        <taxon>Bacteria</taxon>
        <taxon>Bacillati</taxon>
        <taxon>Actinomycetota</taxon>
        <taxon>Actinomycetes</taxon>
        <taxon>Propionibacteriales</taxon>
        <taxon>Nocardioidaceae</taxon>
        <taxon>Aeromicrobium</taxon>
    </lineage>
</organism>
<feature type="signal peptide" evidence="14">
    <location>
        <begin position="1"/>
        <end position="26"/>
    </location>
</feature>
<evidence type="ECO:0000256" key="8">
    <source>
        <dbReference type="ARBA" id="ARBA00023136"/>
    </source>
</evidence>
<comment type="catalytic activity">
    <reaction evidence="10">
        <text>1D-myo-inositol 1,2,5,6-tetrakisphosphate + H2O = 1D-myo-inositol 1,2,6-trisphosphate + phosphate</text>
        <dbReference type="Rhea" id="RHEA:77119"/>
        <dbReference type="ChEBI" id="CHEBI:15377"/>
        <dbReference type="ChEBI" id="CHEBI:43474"/>
        <dbReference type="ChEBI" id="CHEBI:195535"/>
        <dbReference type="ChEBI" id="CHEBI:195537"/>
        <dbReference type="EC" id="3.1.3.62"/>
    </reaction>
    <physiologicalReaction direction="left-to-right" evidence="10">
        <dbReference type="Rhea" id="RHEA:77120"/>
    </physiologicalReaction>
</comment>
<comment type="catalytic activity">
    <reaction evidence="11">
        <text>1D-myo-inositol 1,2,4,5,6-pentakisphosphate + H2O = 1D-myo-inositol 1,2,5,6-tetrakisphosphate + phosphate</text>
        <dbReference type="Rhea" id="RHEA:77115"/>
        <dbReference type="ChEBI" id="CHEBI:15377"/>
        <dbReference type="ChEBI" id="CHEBI:43474"/>
        <dbReference type="ChEBI" id="CHEBI:57798"/>
        <dbReference type="ChEBI" id="CHEBI:195535"/>
        <dbReference type="EC" id="3.1.3.62"/>
    </reaction>
    <physiologicalReaction direction="left-to-right" evidence="11">
        <dbReference type="Rhea" id="RHEA:77116"/>
    </physiologicalReaction>
</comment>
<accession>A0A371P1U8</accession>
<comment type="catalytic activity">
    <reaction evidence="13">
        <text>(2R)-2,3-bisphosphoglycerate + H2O = (2R)-2-phosphoglycerate + phosphate</text>
        <dbReference type="Rhea" id="RHEA:27381"/>
        <dbReference type="ChEBI" id="CHEBI:15377"/>
        <dbReference type="ChEBI" id="CHEBI:43474"/>
        <dbReference type="ChEBI" id="CHEBI:58248"/>
        <dbReference type="ChEBI" id="CHEBI:58289"/>
        <dbReference type="EC" id="3.1.3.80"/>
    </reaction>
    <physiologicalReaction direction="left-to-right" evidence="13">
        <dbReference type="Rhea" id="RHEA:27382"/>
    </physiologicalReaction>
</comment>
<comment type="similarity">
    <text evidence="2">Belongs to the histidine acid phosphatase family. MINPP1 subfamily.</text>
</comment>
<dbReference type="EMBL" id="QUBR01000002">
    <property type="protein sequence ID" value="REK69917.1"/>
    <property type="molecule type" value="Genomic_DNA"/>
</dbReference>
<name>A0A371P1U8_9ACTN</name>
<dbReference type="Proteomes" id="UP000265581">
    <property type="component" value="Unassembled WGS sequence"/>
</dbReference>
<feature type="chain" id="PRO_5016919627" description="Multiple inositol polyphosphate phosphatase 1" evidence="14">
    <location>
        <begin position="27"/>
        <end position="418"/>
    </location>
</feature>
<evidence type="ECO:0000256" key="3">
    <source>
        <dbReference type="ARBA" id="ARBA00012976"/>
    </source>
</evidence>
<comment type="caution">
    <text evidence="15">The sequence shown here is derived from an EMBL/GenBank/DDBJ whole genome shotgun (WGS) entry which is preliminary data.</text>
</comment>
<evidence type="ECO:0000256" key="2">
    <source>
        <dbReference type="ARBA" id="ARBA00008422"/>
    </source>
</evidence>
<sequence>MRTRRAATLLTTALVALALPLSSAQADVDRWYANQTPYGDPASTPIVAPPAGYDLFFVENVGRHGARSLTSSAAEKRALSVWKGASRRGALTTRGKRLDDQIRAFQRAENKLGYGNLSTVGKQEWRGIGRRTATSYSSFFTAAAAKGEKIALTTSPVYRTKQSASSFRLGLRSVVPTAVTSPRTVDRDLLIGEGSTKAGRSAIAKAQRRSSVKAAARTVLRRAYKASYVKRIKDPVGAALDLHLLYSTAPGLAQDTRVTFADVMPASAARRLAEATDARTFYRFGPGVAGQTSSYRRAQPVLDDFFAALDRRIAGGSTAAVFRLAHGEVTMPFAALLKLPGSQQQAGRTFSYASNPWRGSVAGRLGGNIEWAAYRNASGEVLVTMRHNEQPVQFKTSCTPSSANPYFYRLDQLKKCLG</sequence>
<evidence type="ECO:0000256" key="12">
    <source>
        <dbReference type="ARBA" id="ARBA00043691"/>
    </source>
</evidence>
<dbReference type="InterPro" id="IPR029033">
    <property type="entry name" value="His_PPase_superfam"/>
</dbReference>
<evidence type="ECO:0000313" key="15">
    <source>
        <dbReference type="EMBL" id="REK69917.1"/>
    </source>
</evidence>